<dbReference type="InParanoid" id="A0A1V8SPE9"/>
<feature type="domain" description="EF-hand" evidence="2">
    <location>
        <begin position="295"/>
        <end position="330"/>
    </location>
</feature>
<dbReference type="PROSITE" id="PS50222">
    <property type="entry name" value="EF_HAND_2"/>
    <property type="match status" value="1"/>
</dbReference>
<dbReference type="InterPro" id="IPR002048">
    <property type="entry name" value="EF_hand_dom"/>
</dbReference>
<evidence type="ECO:0000256" key="1">
    <source>
        <dbReference type="SAM" id="MobiDB-lite"/>
    </source>
</evidence>
<name>A0A1V8SPE9_9PEZI</name>
<dbReference type="OrthoDB" id="429467at2759"/>
<keyword evidence="4" id="KW-1185">Reference proteome</keyword>
<evidence type="ECO:0000313" key="3">
    <source>
        <dbReference type="EMBL" id="OQO01037.1"/>
    </source>
</evidence>
<dbReference type="Proteomes" id="UP000192596">
    <property type="component" value="Unassembled WGS sequence"/>
</dbReference>
<dbReference type="GO" id="GO:0005509">
    <property type="term" value="F:calcium ion binding"/>
    <property type="evidence" value="ECO:0007669"/>
    <property type="project" value="InterPro"/>
</dbReference>
<organism evidence="3 4">
    <name type="scientific">Cryoendolithus antarcticus</name>
    <dbReference type="NCBI Taxonomy" id="1507870"/>
    <lineage>
        <taxon>Eukaryota</taxon>
        <taxon>Fungi</taxon>
        <taxon>Dikarya</taxon>
        <taxon>Ascomycota</taxon>
        <taxon>Pezizomycotina</taxon>
        <taxon>Dothideomycetes</taxon>
        <taxon>Dothideomycetidae</taxon>
        <taxon>Cladosporiales</taxon>
        <taxon>Cladosporiaceae</taxon>
        <taxon>Cryoendolithus</taxon>
    </lineage>
</organism>
<accession>A0A1V8SPE9</accession>
<dbReference type="AlphaFoldDB" id="A0A1V8SPE9"/>
<feature type="region of interest" description="Disordered" evidence="1">
    <location>
        <begin position="1"/>
        <end position="220"/>
    </location>
</feature>
<feature type="compositionally biased region" description="Polar residues" evidence="1">
    <location>
        <begin position="1"/>
        <end position="23"/>
    </location>
</feature>
<dbReference type="Gene3D" id="1.10.238.10">
    <property type="entry name" value="EF-hand"/>
    <property type="match status" value="1"/>
</dbReference>
<proteinExistence type="predicted"/>
<dbReference type="EMBL" id="NAJO01000032">
    <property type="protein sequence ID" value="OQO01037.1"/>
    <property type="molecule type" value="Genomic_DNA"/>
</dbReference>
<dbReference type="InterPro" id="IPR011992">
    <property type="entry name" value="EF-hand-dom_pair"/>
</dbReference>
<feature type="compositionally biased region" description="Low complexity" evidence="1">
    <location>
        <begin position="24"/>
        <end position="48"/>
    </location>
</feature>
<comment type="caution">
    <text evidence="3">The sequence shown here is derived from an EMBL/GenBank/DDBJ whole genome shotgun (WGS) entry which is preliminary data.</text>
</comment>
<gene>
    <name evidence="3" type="ORF">B0A48_13280</name>
</gene>
<feature type="compositionally biased region" description="Polar residues" evidence="1">
    <location>
        <begin position="183"/>
        <end position="207"/>
    </location>
</feature>
<protein>
    <recommendedName>
        <fullName evidence="2">EF-hand domain-containing protein</fullName>
    </recommendedName>
</protein>
<evidence type="ECO:0000313" key="4">
    <source>
        <dbReference type="Proteomes" id="UP000192596"/>
    </source>
</evidence>
<evidence type="ECO:0000259" key="2">
    <source>
        <dbReference type="PROSITE" id="PS50222"/>
    </source>
</evidence>
<dbReference type="SUPFAM" id="SSF47473">
    <property type="entry name" value="EF-hand"/>
    <property type="match status" value="1"/>
</dbReference>
<dbReference type="STRING" id="1507870.A0A1V8SPE9"/>
<sequence length="388" mass="40065">MTTLRPSDTGSIRQSPFRRQNSVSPAPGLLPSTPSSSPTKSPLSPAKATSLSPEKASPFTRRPSQNGGAAERPASPFARPTSGLGLPASPKVATARKASVRSGSDKSAETVATPPASPTRRVSPSDAAKENIPEQAHSPDILSPSRLDGSKSYADLSSASPSTVLPSSHQQPLASRPTAVRIPTSSTVSTIRQPIFGPSTSCYNTTKPAPRPQPRALPTSSTATLQSSLRQSFAVLDPSGTGILAPQTLPSTLTSLGLPTPTPAELSTYFPRSQPQSLTLQHYLSSLSSLPSSLSSAAELEAAFGAWDTDDSGQIDLEALREAVMRTGPEGVGDEDFRLSDAEAEAVLGGFAGRRAFGKGLGGKGEVFRWREFVGGLGGGVGGQGVEA</sequence>
<feature type="compositionally biased region" description="Low complexity" evidence="1">
    <location>
        <begin position="156"/>
        <end position="168"/>
    </location>
</feature>
<reference evidence="4" key="1">
    <citation type="submission" date="2017-03" db="EMBL/GenBank/DDBJ databases">
        <title>Genomes of endolithic fungi from Antarctica.</title>
        <authorList>
            <person name="Coleine C."/>
            <person name="Masonjones S."/>
            <person name="Stajich J.E."/>
        </authorList>
    </citation>
    <scope>NUCLEOTIDE SEQUENCE [LARGE SCALE GENOMIC DNA]</scope>
    <source>
        <strain evidence="4">CCFEE 5527</strain>
    </source>
</reference>